<keyword evidence="8" id="KW-0732">Signal</keyword>
<name>A0A2K3D264_CHLRE</name>
<gene>
    <name evidence="10" type="ORF">CHLRE_12g489900v5</name>
</gene>
<dbReference type="ExpressionAtlas" id="A0A2K3D264">
    <property type="expression patterns" value="baseline and differential"/>
</dbReference>
<dbReference type="OrthoDB" id="545124at2759"/>
<feature type="region of interest" description="Disordered" evidence="7">
    <location>
        <begin position="2327"/>
        <end position="2349"/>
    </location>
</feature>
<feature type="region of interest" description="Disordered" evidence="7">
    <location>
        <begin position="1512"/>
        <end position="1600"/>
    </location>
</feature>
<feature type="compositionally biased region" description="Low complexity" evidence="7">
    <location>
        <begin position="2252"/>
        <end position="2263"/>
    </location>
</feature>
<evidence type="ECO:0000313" key="11">
    <source>
        <dbReference type="Proteomes" id="UP000006906"/>
    </source>
</evidence>
<dbReference type="PANTHER" id="PTHR11920:SF335">
    <property type="entry name" value="GUANYLATE CYCLASE"/>
    <property type="match status" value="1"/>
</dbReference>
<dbReference type="InterPro" id="IPR001054">
    <property type="entry name" value="A/G_cyclase"/>
</dbReference>
<feature type="signal peptide" evidence="8">
    <location>
        <begin position="1"/>
        <end position="22"/>
    </location>
</feature>
<sequence length="2349" mass="239914">MGLPKFCLLLAALLGFTNLRVAISADELVFRIGASVGKDGPCEQLYEQTAAGYKYFYSWLASQAPRTVQDAAKRTWSLRFAFQLVSHDCTEAGREAALASLINGTSTEPGVHLLLGGNGINAQEDALQADAASRVLLHCCTARDSVYTLDLPHVYGLFTPASQYTEAVLRAMAFSGIRRVAVAMVSDNMLHRQLCGGALRELPGLAELRPSFEGAAVAFLNYTEAEAEAGGPGFWDRAAAQIAAAKPDALLVCDEVPRASQLMNRLTNQEHVRLSALWMASYGNSSDFVTQLDNGGEYALTTVQWAPNLPYADPLFGTALQFANSFTSATGTAPSYFAAAAAAAGYVVMTALSRTIAMCDVSTANGPSNMTWSGSHSDMADLLMWREGALMCRDPTRPNASMLRRVLNGQTLLRYTLNTLQMDTFFGPVGFNSYRQNYIHPAVVSQVLDGRLRGVIPLDVAEARLVLPIPPPPAAPPPAWPTTTAGTTIITLACCLAALLCCVGAVVLRHWLRDPRPTLATAVAIDPSEIHVDVHPLRKLDGTFEPGEGTYRGARVKLVVAVELMAPAVPPRPPAAASTAAATGPSTVASPMFAAMSTGLNLGGGGGGGGYGGSSTGMVLPYGHWNGMSGSASANGYMPPGNGLAAARAVSSGGGSSSGASPVPTVISALSAAPGRVTVAAPPFRPATPLSNRASGLGMATGAPQPPSPPSGTRSHLLSSAVAAAMAAAGASSVGGGSAQTLTRQLSEMEMSVASGDGPVPPAAAAAASGDEAEATIAACNKLLVGRSSPIGIPRPLPSPTTTAPLPATSPNPSPLLRLDDAADGVLPTSPFGRLPPGSHGGLGSILTGASPRMHGPSNATIPDSATAMAATARSSNNGFGKKPSGHMEQTLQQDQASFFDLDRASNRGFGLSGSAAAGGGGGGSVTGGGGWTVTRKLRKHVSSLLWRAFRLQHPAMCPILGIVWEWPLNGPGTSNGAGGTANGALSRIPETSVSKGIASPFRTANSSAGAGLAGTGGAGSGGAAATSGSLTVPVIVRQWYELGDLSLLLENSTVPLPLLTKSNIVRGIAEAVTYLHAQEPPIVVGPLHASRVLLDRNFHPHLFLRLSSLDPTYGSQPHQQRLMQAHQQQLQTMEAAQTHTQQQQSQQQRQQQYQQQQQLSQQLSQAHSLASPHAASNSGHGSTARRTLMGIKLAAVTGGFKRVTAGTEDVTSSGSPLPQPPTPVLQTESHLQNQLLLLPQQQAQQQRLALRSFAFDPAVATAAAAAATASLAAPAAMPLPPTPPTPSTKSVAPLLFDGAAAPPGPARDSALMLTSAAAVSEAGLQPTDSGEVHLTMPSIMAPSCPQRQLVVVDTTDTGALPLGAGVADGAGLGAGAAIGMAVASGLASAPTGCAAGVPGSGTRPFGLSGIVTGVSGRLMLPSRVAPSAGVGGDNSGTHTVAHTPTLAGAPAAAGTPPPPMHVPPPPYIPSCAQDVYEFGQLLCRIFVVHTDTPDTSRDQLLRISAAFDRDSLSDGAVGRGDAGGGGAGGGGGTGHGAGGALPLAFGSGSGGRNRSGAPPPSGAAPTVPARSPFNPSGRAPAGSGRASPAALPTEPPLTQQQLQQLLPVASTSIGDNNNLSRASSGLSNMGLQLATGSRGGGITTATAASPFPLQQQATQAISVDSPESIDEVLEALYEVCPELSELAGSCMHPDPAQRPSFPQVLFTFENIVRPALLSGTLGISGLEGMGPDSAGGWGDDDGGCSSPLTQPHHAHTTHHAHASSATRSMAQALGLSMAEGGAAGGGGGGDVCGDSSVSGRTTNDGGVGGTLPRSSGPRRDSSNHHGAAAGAGAGMGAGAGAAAAGGVGPTRPNPFFSNISHAFQSVAKGHSKPPPSSCSGAAAPMNASAPTAPGVQATGGLMAAARQHLRHRGSQRAASNPAGPASHGNMALPPVPQLTAPGEAGGFGATAGPPPAVAAVAAASMLVGRCSGSFTQQPQRHVPARTGLLGAGPDLGVGRMGHVAAADDFLFDFFPPKVARSLLMGETPQPERFEVVSIYFSDVVGYTDLCAQLQPYEVMDLMHRLYSQLDAIIQAMALFKVETVGDAYLAVSNLRLPQPDTHARLLAQFAFEAVRAATSTPIHPERPELGCVTIRVGLHCGPVVGSVVGMLNRRYCLFGDSVNTAARMEHNSEPNRVHCSGAFAGLIAEQWPGARVISRGVRNIKGKGPMETFWIEEPPASSQAQHEERSEAQQAQQLAKQPLVGRTGRLSMHMPRSSMPRSRSNQELAKMEMLHPHASMVGAGGGGTGSASREAAVAPGSHTNVRPNSGGRGLSLVATLRKSREWRRGSVDKESRGFAFPSSKPLFP</sequence>
<dbReference type="InterPro" id="IPR029787">
    <property type="entry name" value="Nucleotide_cyclase"/>
</dbReference>
<dbReference type="PROSITE" id="PS50125">
    <property type="entry name" value="GUANYLATE_CYCLASE_2"/>
    <property type="match status" value="1"/>
</dbReference>
<evidence type="ECO:0000259" key="9">
    <source>
        <dbReference type="PROSITE" id="PS50125"/>
    </source>
</evidence>
<dbReference type="PANTHER" id="PTHR11920">
    <property type="entry name" value="GUANYLYL CYCLASE"/>
    <property type="match status" value="1"/>
</dbReference>
<dbReference type="GO" id="GO:0007168">
    <property type="term" value="P:receptor guanylyl cyclase signaling pathway"/>
    <property type="evidence" value="ECO:0000318"/>
    <property type="project" value="GO_Central"/>
</dbReference>
<dbReference type="Gramene" id="PNW74622">
    <property type="protein sequence ID" value="PNW74622"/>
    <property type="gene ID" value="CHLRE_12g489900v5"/>
</dbReference>
<keyword evidence="6" id="KW-0456">Lyase</keyword>
<dbReference type="GeneID" id="5716693"/>
<feature type="region of interest" description="Disordered" evidence="7">
    <location>
        <begin position="1115"/>
        <end position="1185"/>
    </location>
</feature>
<feature type="region of interest" description="Disordered" evidence="7">
    <location>
        <begin position="790"/>
        <end position="816"/>
    </location>
</feature>
<feature type="region of interest" description="Disordered" evidence="7">
    <location>
        <begin position="1733"/>
        <end position="1768"/>
    </location>
</feature>
<dbReference type="Gene3D" id="3.30.70.1230">
    <property type="entry name" value="Nucleotide cyclase"/>
    <property type="match status" value="1"/>
</dbReference>
<dbReference type="Gene3D" id="1.10.510.10">
    <property type="entry name" value="Transferase(Phosphotransferase) domain 1"/>
    <property type="match status" value="1"/>
</dbReference>
<dbReference type="InterPro" id="IPR050401">
    <property type="entry name" value="Cyclic_nucleotide_synthase"/>
</dbReference>
<dbReference type="RefSeq" id="XP_001691116.2">
    <property type="nucleotide sequence ID" value="XM_001691064.2"/>
</dbReference>
<feature type="region of interest" description="Disordered" evidence="7">
    <location>
        <begin position="683"/>
        <end position="718"/>
    </location>
</feature>
<dbReference type="CDD" id="cd07302">
    <property type="entry name" value="CHD"/>
    <property type="match status" value="1"/>
</dbReference>
<feature type="compositionally biased region" description="Gly residues" evidence="7">
    <location>
        <begin position="1518"/>
        <end position="1540"/>
    </location>
</feature>
<dbReference type="SUPFAM" id="SSF53822">
    <property type="entry name" value="Periplasmic binding protein-like I"/>
    <property type="match status" value="1"/>
</dbReference>
<evidence type="ECO:0000256" key="2">
    <source>
        <dbReference type="ARBA" id="ARBA00022692"/>
    </source>
</evidence>
<dbReference type="SUPFAM" id="SSF56112">
    <property type="entry name" value="Protein kinase-like (PK-like)"/>
    <property type="match status" value="1"/>
</dbReference>
<keyword evidence="5" id="KW-0472">Membrane</keyword>
<keyword evidence="11" id="KW-1185">Reference proteome</keyword>
<evidence type="ECO:0000256" key="3">
    <source>
        <dbReference type="ARBA" id="ARBA00022741"/>
    </source>
</evidence>
<feature type="compositionally biased region" description="Polar residues" evidence="7">
    <location>
        <begin position="1175"/>
        <end position="1185"/>
    </location>
</feature>
<feature type="compositionally biased region" description="Low complexity" evidence="7">
    <location>
        <begin position="1142"/>
        <end position="1166"/>
    </location>
</feature>
<accession>A0A2K3D264</accession>
<feature type="compositionally biased region" description="Basic residues" evidence="7">
    <location>
        <begin position="1753"/>
        <end position="1762"/>
    </location>
</feature>
<feature type="chain" id="PRO_5014363298" description="Guanylate cyclase domain-containing protein" evidence="8">
    <location>
        <begin position="23"/>
        <end position="2349"/>
    </location>
</feature>
<dbReference type="GO" id="GO:0035556">
    <property type="term" value="P:intracellular signal transduction"/>
    <property type="evidence" value="ECO:0007669"/>
    <property type="project" value="InterPro"/>
</dbReference>
<evidence type="ECO:0000256" key="1">
    <source>
        <dbReference type="ARBA" id="ARBA00004167"/>
    </source>
</evidence>
<evidence type="ECO:0000256" key="4">
    <source>
        <dbReference type="ARBA" id="ARBA00022989"/>
    </source>
</evidence>
<dbReference type="GO" id="GO:0004383">
    <property type="term" value="F:guanylate cyclase activity"/>
    <property type="evidence" value="ECO:0000318"/>
    <property type="project" value="GO_Central"/>
</dbReference>
<feature type="region of interest" description="Disordered" evidence="7">
    <location>
        <begin position="2220"/>
        <end position="2263"/>
    </location>
</feature>
<feature type="domain" description="Guanylate cyclase" evidence="9">
    <location>
        <begin position="2038"/>
        <end position="2170"/>
    </location>
</feature>
<dbReference type="Gene3D" id="3.40.50.2300">
    <property type="match status" value="2"/>
</dbReference>
<dbReference type="GO" id="GO:0000166">
    <property type="term" value="F:nucleotide binding"/>
    <property type="evidence" value="ECO:0007669"/>
    <property type="project" value="UniProtKB-KW"/>
</dbReference>
<dbReference type="GO" id="GO:0006182">
    <property type="term" value="P:cGMP biosynthetic process"/>
    <property type="evidence" value="ECO:0000318"/>
    <property type="project" value="GO_Central"/>
</dbReference>
<feature type="region of interest" description="Disordered" evidence="7">
    <location>
        <begin position="1782"/>
        <end position="1846"/>
    </location>
</feature>
<dbReference type="SMART" id="SM00044">
    <property type="entry name" value="CYCc"/>
    <property type="match status" value="1"/>
</dbReference>
<dbReference type="GO" id="GO:0001653">
    <property type="term" value="F:peptide receptor activity"/>
    <property type="evidence" value="ECO:0000318"/>
    <property type="project" value="GO_Central"/>
</dbReference>
<organism evidence="10 11">
    <name type="scientific">Chlamydomonas reinhardtii</name>
    <name type="common">Chlamydomonas smithii</name>
    <dbReference type="NCBI Taxonomy" id="3055"/>
    <lineage>
        <taxon>Eukaryota</taxon>
        <taxon>Viridiplantae</taxon>
        <taxon>Chlorophyta</taxon>
        <taxon>core chlorophytes</taxon>
        <taxon>Chlorophyceae</taxon>
        <taxon>CS clade</taxon>
        <taxon>Chlamydomonadales</taxon>
        <taxon>Chlamydomonadaceae</taxon>
        <taxon>Chlamydomonas</taxon>
    </lineage>
</organism>
<feature type="compositionally biased region" description="Basic and acidic residues" evidence="7">
    <location>
        <begin position="2327"/>
        <end position="2337"/>
    </location>
</feature>
<evidence type="ECO:0000256" key="5">
    <source>
        <dbReference type="ARBA" id="ARBA00023136"/>
    </source>
</evidence>
<dbReference type="InterPro" id="IPR028082">
    <property type="entry name" value="Peripla_BP_I"/>
</dbReference>
<feature type="compositionally biased region" description="Gly residues" evidence="7">
    <location>
        <begin position="1782"/>
        <end position="1792"/>
    </location>
</feature>
<dbReference type="KEGG" id="cre:CHLRE_12g489900v5"/>
<reference evidence="10 11" key="1">
    <citation type="journal article" date="2007" name="Science">
        <title>The Chlamydomonas genome reveals the evolution of key animal and plant functions.</title>
        <authorList>
            <person name="Merchant S.S."/>
            <person name="Prochnik S.E."/>
            <person name="Vallon O."/>
            <person name="Harris E.H."/>
            <person name="Karpowicz S.J."/>
            <person name="Witman G.B."/>
            <person name="Terry A."/>
            <person name="Salamov A."/>
            <person name="Fritz-Laylin L.K."/>
            <person name="Marechal-Drouard L."/>
            <person name="Marshall W.F."/>
            <person name="Qu L.H."/>
            <person name="Nelson D.R."/>
            <person name="Sanderfoot A.A."/>
            <person name="Spalding M.H."/>
            <person name="Kapitonov V.V."/>
            <person name="Ren Q."/>
            <person name="Ferris P."/>
            <person name="Lindquist E."/>
            <person name="Shapiro H."/>
            <person name="Lucas S.M."/>
            <person name="Grimwood J."/>
            <person name="Schmutz J."/>
            <person name="Cardol P."/>
            <person name="Cerutti H."/>
            <person name="Chanfreau G."/>
            <person name="Chen C.L."/>
            <person name="Cognat V."/>
            <person name="Croft M.T."/>
            <person name="Dent R."/>
            <person name="Dutcher S."/>
            <person name="Fernandez E."/>
            <person name="Fukuzawa H."/>
            <person name="Gonzalez-Ballester D."/>
            <person name="Gonzalez-Halphen D."/>
            <person name="Hallmann A."/>
            <person name="Hanikenne M."/>
            <person name="Hippler M."/>
            <person name="Inwood W."/>
            <person name="Jabbari K."/>
            <person name="Kalanon M."/>
            <person name="Kuras R."/>
            <person name="Lefebvre P.A."/>
            <person name="Lemaire S.D."/>
            <person name="Lobanov A.V."/>
            <person name="Lohr M."/>
            <person name="Manuell A."/>
            <person name="Meier I."/>
            <person name="Mets L."/>
            <person name="Mittag M."/>
            <person name="Mittelmeier T."/>
            <person name="Moroney J.V."/>
            <person name="Moseley J."/>
            <person name="Napoli C."/>
            <person name="Nedelcu A.M."/>
            <person name="Niyogi K."/>
            <person name="Novoselov S.V."/>
            <person name="Paulsen I.T."/>
            <person name="Pazour G."/>
            <person name="Purton S."/>
            <person name="Ral J.P."/>
            <person name="Riano-Pachon D.M."/>
            <person name="Riekhof W."/>
            <person name="Rymarquis L."/>
            <person name="Schroda M."/>
            <person name="Stern D."/>
            <person name="Umen J."/>
            <person name="Willows R."/>
            <person name="Wilson N."/>
            <person name="Zimmer S.L."/>
            <person name="Allmer J."/>
            <person name="Balk J."/>
            <person name="Bisova K."/>
            <person name="Chen C.J."/>
            <person name="Elias M."/>
            <person name="Gendler K."/>
            <person name="Hauser C."/>
            <person name="Lamb M.R."/>
            <person name="Ledford H."/>
            <person name="Long J.C."/>
            <person name="Minagawa J."/>
            <person name="Page M.D."/>
            <person name="Pan J."/>
            <person name="Pootakham W."/>
            <person name="Roje S."/>
            <person name="Rose A."/>
            <person name="Stahlberg E."/>
            <person name="Terauchi A.M."/>
            <person name="Yang P."/>
            <person name="Ball S."/>
            <person name="Bowler C."/>
            <person name="Dieckmann C.L."/>
            <person name="Gladyshev V.N."/>
            <person name="Green P."/>
            <person name="Jorgensen R."/>
            <person name="Mayfield S."/>
            <person name="Mueller-Roeber B."/>
            <person name="Rajamani S."/>
            <person name="Sayre R.T."/>
            <person name="Brokstein P."/>
            <person name="Dubchak I."/>
            <person name="Goodstein D."/>
            <person name="Hornick L."/>
            <person name="Huang Y.W."/>
            <person name="Jhaveri J."/>
            <person name="Luo Y."/>
            <person name="Martinez D."/>
            <person name="Ngau W.C."/>
            <person name="Otillar B."/>
            <person name="Poliakov A."/>
            <person name="Porter A."/>
            <person name="Szajkowski L."/>
            <person name="Werner G."/>
            <person name="Zhou K."/>
            <person name="Grigoriev I.V."/>
            <person name="Rokhsar D.S."/>
            <person name="Grossman A.R."/>
        </authorList>
    </citation>
    <scope>NUCLEOTIDE SEQUENCE [LARGE SCALE GENOMIC DNA]</scope>
    <source>
        <strain evidence="11">CC-503</strain>
    </source>
</reference>
<dbReference type="InterPro" id="IPR011009">
    <property type="entry name" value="Kinase-like_dom_sf"/>
</dbReference>
<protein>
    <recommendedName>
        <fullName evidence="9">Guanylate cyclase domain-containing protein</fullName>
    </recommendedName>
</protein>
<feature type="compositionally biased region" description="Gly residues" evidence="7">
    <location>
        <begin position="1830"/>
        <end position="1846"/>
    </location>
</feature>
<feature type="compositionally biased region" description="Low complexity" evidence="7">
    <location>
        <begin position="1878"/>
        <end position="1894"/>
    </location>
</feature>
<proteinExistence type="predicted"/>
<keyword evidence="3" id="KW-0547">Nucleotide-binding</keyword>
<dbReference type="PaxDb" id="3055-EDP05562"/>
<comment type="subcellular location">
    <subcellularLocation>
        <location evidence="1">Membrane</location>
        <topology evidence="1">Single-pass membrane protein</topology>
    </subcellularLocation>
</comment>
<evidence type="ECO:0000313" key="10">
    <source>
        <dbReference type="EMBL" id="PNW74622.1"/>
    </source>
</evidence>
<keyword evidence="2" id="KW-0812">Transmembrane</keyword>
<feature type="region of interest" description="Disordered" evidence="7">
    <location>
        <begin position="1867"/>
        <end position="1948"/>
    </location>
</feature>
<keyword evidence="4" id="KW-1133">Transmembrane helix</keyword>
<dbReference type="Pfam" id="PF00211">
    <property type="entry name" value="Guanylate_cyc"/>
    <property type="match status" value="1"/>
</dbReference>
<feature type="compositionally biased region" description="Low complexity" evidence="7">
    <location>
        <begin position="2233"/>
        <end position="2242"/>
    </location>
</feature>
<dbReference type="Proteomes" id="UP000006906">
    <property type="component" value="Chromosome 12"/>
</dbReference>
<dbReference type="InParanoid" id="A0A2K3D264"/>
<dbReference type="GO" id="GO:0005886">
    <property type="term" value="C:plasma membrane"/>
    <property type="evidence" value="ECO:0000318"/>
    <property type="project" value="GO_Central"/>
</dbReference>
<dbReference type="SUPFAM" id="SSF55073">
    <property type="entry name" value="Nucleotide cyclase"/>
    <property type="match status" value="1"/>
</dbReference>
<dbReference type="FunFam" id="3.30.70.1230:FF:000107">
    <property type="entry name" value="Guanylate cyclase"/>
    <property type="match status" value="1"/>
</dbReference>
<feature type="compositionally biased region" description="Low complexity" evidence="7">
    <location>
        <begin position="1576"/>
        <end position="1600"/>
    </location>
</feature>
<feature type="region of interest" description="Disordered" evidence="7">
    <location>
        <begin position="1207"/>
        <end position="1226"/>
    </location>
</feature>
<evidence type="ECO:0000256" key="6">
    <source>
        <dbReference type="ARBA" id="ARBA00023239"/>
    </source>
</evidence>
<feature type="compositionally biased region" description="Low complexity" evidence="7">
    <location>
        <begin position="1117"/>
        <end position="1132"/>
    </location>
</feature>
<dbReference type="EMBL" id="CM008973">
    <property type="protein sequence ID" value="PNW74622.1"/>
    <property type="molecule type" value="Genomic_DNA"/>
</dbReference>
<evidence type="ECO:0000256" key="8">
    <source>
        <dbReference type="SAM" id="SignalP"/>
    </source>
</evidence>
<evidence type="ECO:0000256" key="7">
    <source>
        <dbReference type="SAM" id="MobiDB-lite"/>
    </source>
</evidence>